<evidence type="ECO:0000313" key="8">
    <source>
        <dbReference type="EMBL" id="KAG2951747.1"/>
    </source>
</evidence>
<dbReference type="InterPro" id="IPR027417">
    <property type="entry name" value="P-loop_NTPase"/>
</dbReference>
<feature type="compositionally biased region" description="Acidic residues" evidence="6">
    <location>
        <begin position="34"/>
        <end position="65"/>
    </location>
</feature>
<dbReference type="Proteomes" id="UP000736787">
    <property type="component" value="Unassembled WGS sequence"/>
</dbReference>
<keyword evidence="4" id="KW-0067">ATP-binding</keyword>
<feature type="compositionally biased region" description="Acidic residues" evidence="6">
    <location>
        <begin position="712"/>
        <end position="722"/>
    </location>
</feature>
<feature type="compositionally biased region" description="Polar residues" evidence="6">
    <location>
        <begin position="784"/>
        <end position="807"/>
    </location>
</feature>
<organism evidence="8 9">
    <name type="scientific">Phytophthora cactorum</name>
    <dbReference type="NCBI Taxonomy" id="29920"/>
    <lineage>
        <taxon>Eukaryota</taxon>
        <taxon>Sar</taxon>
        <taxon>Stramenopiles</taxon>
        <taxon>Oomycota</taxon>
        <taxon>Peronosporomycetes</taxon>
        <taxon>Peronosporales</taxon>
        <taxon>Peronosporaceae</taxon>
        <taxon>Phytophthora</taxon>
    </lineage>
</organism>
<feature type="compositionally biased region" description="Polar residues" evidence="6">
    <location>
        <begin position="1790"/>
        <end position="1803"/>
    </location>
</feature>
<gene>
    <name evidence="8" type="ORF">PC117_g3342</name>
</gene>
<dbReference type="CDD" id="cd18808">
    <property type="entry name" value="SF1_C_Upf1"/>
    <property type="match status" value="1"/>
</dbReference>
<dbReference type="SMART" id="SM00487">
    <property type="entry name" value="DEXDc"/>
    <property type="match status" value="1"/>
</dbReference>
<dbReference type="FunFam" id="3.40.50.300:FF:000326">
    <property type="entry name" value="P-loop containing nucleoside triphosphate hydrolase"/>
    <property type="match status" value="1"/>
</dbReference>
<proteinExistence type="predicted"/>
<keyword evidence="1" id="KW-0547">Nucleotide-binding</keyword>
<evidence type="ECO:0000256" key="6">
    <source>
        <dbReference type="SAM" id="MobiDB-lite"/>
    </source>
</evidence>
<feature type="region of interest" description="Disordered" evidence="6">
    <location>
        <begin position="1762"/>
        <end position="1853"/>
    </location>
</feature>
<feature type="region of interest" description="Disordered" evidence="6">
    <location>
        <begin position="26"/>
        <end position="100"/>
    </location>
</feature>
<dbReference type="GO" id="GO:0016787">
    <property type="term" value="F:hydrolase activity"/>
    <property type="evidence" value="ECO:0007669"/>
    <property type="project" value="UniProtKB-KW"/>
</dbReference>
<dbReference type="GO" id="GO:0003678">
    <property type="term" value="F:DNA helicase activity"/>
    <property type="evidence" value="ECO:0007669"/>
    <property type="project" value="UniProtKB-EC"/>
</dbReference>
<dbReference type="EMBL" id="RCMK01000047">
    <property type="protein sequence ID" value="KAG2951747.1"/>
    <property type="molecule type" value="Genomic_DNA"/>
</dbReference>
<dbReference type="PANTHER" id="PTHR10887:SF495">
    <property type="entry name" value="HELICASE SENATAXIN ISOFORM X1-RELATED"/>
    <property type="match status" value="1"/>
</dbReference>
<dbReference type="Pfam" id="PF13086">
    <property type="entry name" value="AAA_11"/>
    <property type="match status" value="2"/>
</dbReference>
<reference evidence="8" key="1">
    <citation type="submission" date="2018-10" db="EMBL/GenBank/DDBJ databases">
        <title>Effector identification in a new, highly contiguous assembly of the strawberry crown rot pathogen Phytophthora cactorum.</title>
        <authorList>
            <person name="Armitage A.D."/>
            <person name="Nellist C.F."/>
            <person name="Bates H."/>
            <person name="Vickerstaff R.J."/>
            <person name="Harrison R.J."/>
        </authorList>
    </citation>
    <scope>NUCLEOTIDE SEQUENCE</scope>
    <source>
        <strain evidence="8">4040</strain>
    </source>
</reference>
<dbReference type="InterPro" id="IPR047187">
    <property type="entry name" value="SF1_C_Upf1"/>
</dbReference>
<evidence type="ECO:0000313" key="9">
    <source>
        <dbReference type="Proteomes" id="UP000736787"/>
    </source>
</evidence>
<sequence>MRRSTRLEAVSGARAPRMSKLIAQHAQRVLQGADESEDEWKPDAEEEEDAREQADELSDSASSEEEMAKRRVRVNKRKIVDSDDSDQDKKPRRAKMKMKKVKRSTKMLESAKIKQTAAQAVKKVASVAKIETKRNGNASLLVKDEAPDAHRRPVKQQKRANMQVNADRRQATVSYSGVPSNHTLDNFFDEILEWKFYEALRRETQSSHSYNTANDGSEEGEVEVEVEKVPSKFRSYEHYFSVWKPLALEEVQAQTINVVTTDHPSPIPVTVKGFGATFISRSCKIRVDPKKQNIPGMRRKSGWDHLNELFMNDLVLISPDQDYFRKALASSKGVKIEANGEAAQETSPVGFLAIVATQRASKEGLTMTILRSGLGALEKEENIYVFKLNNLITSVREFRALCDCSQYGLMPLLLSGEYKQGTMQLDSLGLKYVQWLSRTFNDSQREAITAAATSEGFTLIKGPPGTGKTTTLKGLLNSLHLREYNRYYNAVLDVARRPDNETAKAWAQVGNEKPHILVTAPSNAAVDNIVSKVIEEGFCDGEGRRYFPKIVRVGRGLSTNVQSVGLENQVDQICSQPLDVLEGHIGRLRHELMVVERDSLHLRDQLRNIVVWIEHDPVKALEEIAHVEAQQNQAAASARAATEAQAPPVPPPLDLMPSSAPEEKPLTPPLAPPSAYPDSPPPPPSPPAPEAPSPGGASTIYNVSAFEGGEVTAEEEEEDEEFPASFGAPPPAWDEQEGSFNAEASGKALNAFLDDGSNSEEDEPLPVKTEDQEEQDEPFPATPQPQTRGQLCSSEQVSKNSGVGSSSEPIEVDDDDDDMPEQDEPLPGHEANAEAHEQVEPLSLTLGPIQTAYHDAGAPSPLPSSPPPPPPPLSPPPPPPPSSPPPPNDLPDDRHFPSSPTMIMPQSPRFPPPAAPDATKETKEWGPIDYSRYHPYVDMAQRINGCLEKLSEVKLELQRYEFARQAVSEMRGKKLSQSTRQSLEVSFLDTAHIVFTTLSSAGVAALDASARYDVLVVDEAAQAVELSTIIPMKFGSKQCVLVGDPQQLSATVFSRNSGQSLYERSLFERLESCEHPVHMLRTQYRSHPMISDFPRNYFYGGKLQDGDNVKSDEYVKPYHSLGPAFMPLVFWNLLSSREKATKSVSRMNIGEAELAVNLFLTLKNSCPPNAIAGKVGMITPYSQQMDELRNRFRRALGDRYEQEVEINTVDGFQGREKDIIILSTVRADPKAGVGFLNDIRRMNVALTRAKFACYVIGKENTLRSSKPWSALLDHVYNHHCIVHVESPQCNLLTLKPMKRPSETHPTEPWAMVGKVEDEGMTDAADDAVASEEVVAVATEDGGEELQCTEEDLQWVHLRHNLLQDILLPVAQFQPFIHLRCTDHPPQDFTLEIPLQSSLDQRMEPVEEATSILEILDNVLEEELDRRALEAEHGRGGCSSLLAKLVYQMRDTMPFFVSSLRAIDDWKRIHAKRADAITQAELEANAKYVKSPFARSMNIEDLLRFLDDTVLDINFMVQLPSIEKCLEKWWKVYAHGKQAIDQEILRSVYYDLAFVLVEAKTETLHKNSVSMIMRASWTKWSPKEPPLGKSEFYRLLFILAHLMTATDRLGDYIVFFHDMMSKISRNYRQKQMRTEQHSRRPRLRRKSTLDEILRSGSPGSPKFGASPNQVLNVQMGRMPMQSEANLSEDEDEAGDCFVELLERNSRYQRVVVDPLLNDRRFQDKFRQPGGGVNGNKTSMNNMLVALNPNSNKYCPPLLASRLKTCASPSPSRAGSPLPNAAASGGYDHTNSRNQAINSSTSDPRLSSPPLRDSRTASEQKLRNSNSTPAIGGSSKFNASWHTDDTSLTPREEELMRRSLSRVTLKTRVDRNKAAGAERLKNRGQEALGTLPKREGKKDIYLAIST</sequence>
<feature type="region of interest" description="Disordered" evidence="6">
    <location>
        <begin position="148"/>
        <end position="167"/>
    </location>
</feature>
<dbReference type="VEuPathDB" id="FungiDB:PC110_g2115"/>
<name>A0A8T1EJG9_9STRA</name>
<keyword evidence="3" id="KW-0347">Helicase</keyword>
<feature type="region of interest" description="Disordered" evidence="6">
    <location>
        <begin position="632"/>
        <end position="925"/>
    </location>
</feature>
<comment type="catalytic activity">
    <reaction evidence="5">
        <text>ATP + H2O = ADP + phosphate + H(+)</text>
        <dbReference type="Rhea" id="RHEA:13065"/>
        <dbReference type="ChEBI" id="CHEBI:15377"/>
        <dbReference type="ChEBI" id="CHEBI:15378"/>
        <dbReference type="ChEBI" id="CHEBI:30616"/>
        <dbReference type="ChEBI" id="CHEBI:43474"/>
        <dbReference type="ChEBI" id="CHEBI:456216"/>
        <dbReference type="EC" id="3.6.4.12"/>
    </reaction>
    <physiologicalReaction direction="left-to-right" evidence="5">
        <dbReference type="Rhea" id="RHEA:13066"/>
    </physiologicalReaction>
</comment>
<keyword evidence="2" id="KW-0378">Hydrolase</keyword>
<feature type="compositionally biased region" description="Basic and acidic residues" evidence="6">
    <location>
        <begin position="1840"/>
        <end position="1853"/>
    </location>
</feature>
<evidence type="ECO:0000256" key="3">
    <source>
        <dbReference type="ARBA" id="ARBA00022806"/>
    </source>
</evidence>
<evidence type="ECO:0000256" key="5">
    <source>
        <dbReference type="ARBA" id="ARBA00048432"/>
    </source>
</evidence>
<dbReference type="CDD" id="cd18042">
    <property type="entry name" value="DEXXQc_SETX"/>
    <property type="match status" value="1"/>
</dbReference>
<dbReference type="GO" id="GO:0005524">
    <property type="term" value="F:ATP binding"/>
    <property type="evidence" value="ECO:0007669"/>
    <property type="project" value="UniProtKB-KW"/>
</dbReference>
<dbReference type="InterPro" id="IPR014001">
    <property type="entry name" value="Helicase_ATP-bd"/>
</dbReference>
<evidence type="ECO:0000256" key="2">
    <source>
        <dbReference type="ARBA" id="ARBA00022801"/>
    </source>
</evidence>
<dbReference type="SUPFAM" id="SSF52540">
    <property type="entry name" value="P-loop containing nucleoside triphosphate hydrolases"/>
    <property type="match status" value="1"/>
</dbReference>
<dbReference type="PRINTS" id="PR01217">
    <property type="entry name" value="PRICHEXTENSN"/>
</dbReference>
<evidence type="ECO:0000256" key="4">
    <source>
        <dbReference type="ARBA" id="ARBA00022840"/>
    </source>
</evidence>
<protein>
    <recommendedName>
        <fullName evidence="7">Helicase ATP-binding domain-containing protein</fullName>
    </recommendedName>
</protein>
<dbReference type="InterPro" id="IPR045055">
    <property type="entry name" value="DNA2/NAM7-like"/>
</dbReference>
<dbReference type="GO" id="GO:0005694">
    <property type="term" value="C:chromosome"/>
    <property type="evidence" value="ECO:0007669"/>
    <property type="project" value="UniProtKB-ARBA"/>
</dbReference>
<evidence type="ECO:0000256" key="1">
    <source>
        <dbReference type="ARBA" id="ARBA00022741"/>
    </source>
</evidence>
<feature type="domain" description="Helicase ATP-binding" evidence="7">
    <location>
        <begin position="436"/>
        <end position="1078"/>
    </location>
</feature>
<dbReference type="InterPro" id="IPR041679">
    <property type="entry name" value="DNA2/NAM7-like_C"/>
</dbReference>
<feature type="compositionally biased region" description="Pro residues" evidence="6">
    <location>
        <begin position="666"/>
        <end position="692"/>
    </location>
</feature>
<dbReference type="Pfam" id="PF13087">
    <property type="entry name" value="AAA_12"/>
    <property type="match status" value="1"/>
</dbReference>
<feature type="compositionally biased region" description="Polar residues" evidence="6">
    <location>
        <begin position="1821"/>
        <end position="1839"/>
    </location>
</feature>
<feature type="compositionally biased region" description="Basic and acidic residues" evidence="6">
    <location>
        <begin position="1810"/>
        <end position="1820"/>
    </location>
</feature>
<feature type="region of interest" description="Disordered" evidence="6">
    <location>
        <begin position="1627"/>
        <end position="1646"/>
    </location>
</feature>
<feature type="compositionally biased region" description="Acidic residues" evidence="6">
    <location>
        <begin position="810"/>
        <end position="824"/>
    </location>
</feature>
<feature type="compositionally biased region" description="Basic residues" evidence="6">
    <location>
        <begin position="90"/>
        <end position="100"/>
    </location>
</feature>
<accession>A0A8T1EJG9</accession>
<dbReference type="InterPro" id="IPR041677">
    <property type="entry name" value="DNA2/NAM7_AAA_11"/>
</dbReference>
<feature type="compositionally biased region" description="Low complexity" evidence="6">
    <location>
        <begin position="632"/>
        <end position="646"/>
    </location>
</feature>
<feature type="compositionally biased region" description="Pro residues" evidence="6">
    <location>
        <begin position="860"/>
        <end position="889"/>
    </location>
</feature>
<dbReference type="PANTHER" id="PTHR10887">
    <property type="entry name" value="DNA2/NAM7 HELICASE FAMILY"/>
    <property type="match status" value="1"/>
</dbReference>
<dbReference type="Gene3D" id="3.40.50.300">
    <property type="entry name" value="P-loop containing nucleotide triphosphate hydrolases"/>
    <property type="match status" value="3"/>
</dbReference>
<evidence type="ECO:0000259" key="7">
    <source>
        <dbReference type="SMART" id="SM00487"/>
    </source>
</evidence>
<comment type="caution">
    <text evidence="8">The sequence shown here is derived from an EMBL/GenBank/DDBJ whole genome shotgun (WGS) entry which is preliminary data.</text>
</comment>